<evidence type="ECO:0000256" key="7">
    <source>
        <dbReference type="HAMAP-Rule" id="MF_00523"/>
    </source>
</evidence>
<dbReference type="OrthoDB" id="9784739at2"/>
<gene>
    <name evidence="7 9" type="primary">lpxD</name>
    <name evidence="9" type="ORF">FPY71_08245</name>
</gene>
<comment type="catalytic activity">
    <reaction evidence="7">
        <text>a UDP-3-O-[(3R)-3-hydroxyacyl]-alpha-D-glucosamine + a (3R)-hydroxyacyl-[ACP] = a UDP-2-N,3-O-bis[(3R)-3-hydroxyacyl]-alpha-D-glucosamine + holo-[ACP] + H(+)</text>
        <dbReference type="Rhea" id="RHEA:53836"/>
        <dbReference type="Rhea" id="RHEA-COMP:9685"/>
        <dbReference type="Rhea" id="RHEA-COMP:9945"/>
        <dbReference type="ChEBI" id="CHEBI:15378"/>
        <dbReference type="ChEBI" id="CHEBI:64479"/>
        <dbReference type="ChEBI" id="CHEBI:78827"/>
        <dbReference type="ChEBI" id="CHEBI:137740"/>
        <dbReference type="ChEBI" id="CHEBI:137748"/>
        <dbReference type="EC" id="2.3.1.191"/>
    </reaction>
</comment>
<sequence>MSETSFFKRGEPHTLGSLAAICGAVEPTAADAATPIDGIATLENAGPTDISFFDNPRYQEALVASRAGAILVAPKHAKLVSADKLILVVADTQTAFALIGAALFPAAMSPAAFGGSSGISPQASVHPSARLEANVTVEAFATIGPDAEIGGGTVIAGGAAVGAGCRIGRDCAIGPNVTVQHALLGNRVILHPGVSIGQDGFGYAIGSRGILKQVQIGRVIVQDNVEIGANTSIDRGAVRDTVIGENTKIDNQVQIAHNVRIGRNCIIVSQVGIAGSATIGDNVAIGGQSGVNGHVTIGNGAQIAAVSSVAGDVPAGARWGGVPAHPVRDWFREVTWVREMAKIGRTTGGKNE</sequence>
<dbReference type="GO" id="GO:0016020">
    <property type="term" value="C:membrane"/>
    <property type="evidence" value="ECO:0007669"/>
    <property type="project" value="GOC"/>
</dbReference>
<dbReference type="GO" id="GO:0016410">
    <property type="term" value="F:N-acyltransferase activity"/>
    <property type="evidence" value="ECO:0007669"/>
    <property type="project" value="InterPro"/>
</dbReference>
<comment type="subunit">
    <text evidence="7">Homotrimer.</text>
</comment>
<dbReference type="Pfam" id="PF04613">
    <property type="entry name" value="LpxD"/>
    <property type="match status" value="1"/>
</dbReference>
<feature type="active site" description="Proton acceptor" evidence="7">
    <location>
        <position position="257"/>
    </location>
</feature>
<dbReference type="GO" id="GO:0009245">
    <property type="term" value="P:lipid A biosynthetic process"/>
    <property type="evidence" value="ECO:0007669"/>
    <property type="project" value="UniProtKB-UniRule"/>
</dbReference>
<dbReference type="CDD" id="cd03352">
    <property type="entry name" value="LbH_LpxD"/>
    <property type="match status" value="1"/>
</dbReference>
<keyword evidence="4 7" id="KW-0677">Repeat</keyword>
<dbReference type="RefSeq" id="WP_149299514.1">
    <property type="nucleotide sequence ID" value="NZ_VTWH01000002.1"/>
</dbReference>
<evidence type="ECO:0000256" key="2">
    <source>
        <dbReference type="ARBA" id="ARBA00022556"/>
    </source>
</evidence>
<keyword evidence="5 7" id="KW-0443">Lipid metabolism</keyword>
<protein>
    <recommendedName>
        <fullName evidence="7">UDP-3-O-acylglucosamine N-acyltransferase</fullName>
        <ecNumber evidence="7">2.3.1.191</ecNumber>
    </recommendedName>
</protein>
<reference evidence="9 10" key="1">
    <citation type="submission" date="2019-08" db="EMBL/GenBank/DDBJ databases">
        <title>Aureimonas fodiniaquatilis sp. nov., isolated from a coal mine wastewater.</title>
        <authorList>
            <person name="Kim W."/>
        </authorList>
    </citation>
    <scope>NUCLEOTIDE SEQUENCE [LARGE SCALE GENOMIC DNA]</scope>
    <source>
        <strain evidence="9 10">CAU 1482</strain>
    </source>
</reference>
<dbReference type="PANTHER" id="PTHR43378:SF2">
    <property type="entry name" value="UDP-3-O-ACYLGLUCOSAMINE N-ACYLTRANSFERASE 1, MITOCHONDRIAL-RELATED"/>
    <property type="match status" value="1"/>
</dbReference>
<name>A0A5B0DWW9_9HYPH</name>
<dbReference type="PROSITE" id="PS00101">
    <property type="entry name" value="HEXAPEP_TRANSFERASES"/>
    <property type="match status" value="1"/>
</dbReference>
<dbReference type="InterPro" id="IPR001451">
    <property type="entry name" value="Hexapep"/>
</dbReference>
<comment type="pathway">
    <text evidence="7">Bacterial outer membrane biogenesis; LPS lipid A biosynthesis.</text>
</comment>
<keyword evidence="3 7" id="KW-0808">Transferase</keyword>
<dbReference type="Pfam" id="PF00132">
    <property type="entry name" value="Hexapep"/>
    <property type="match status" value="1"/>
</dbReference>
<dbReference type="Proteomes" id="UP000324738">
    <property type="component" value="Unassembled WGS sequence"/>
</dbReference>
<proteinExistence type="inferred from homology"/>
<dbReference type="InterPro" id="IPR007691">
    <property type="entry name" value="LpxD"/>
</dbReference>
<dbReference type="InterPro" id="IPR018357">
    <property type="entry name" value="Hexapep_transf_CS"/>
</dbReference>
<comment type="caution">
    <text evidence="9">The sequence shown here is derived from an EMBL/GenBank/DDBJ whole genome shotgun (WGS) entry which is preliminary data.</text>
</comment>
<evidence type="ECO:0000256" key="1">
    <source>
        <dbReference type="ARBA" id="ARBA00022516"/>
    </source>
</evidence>
<evidence type="ECO:0000313" key="9">
    <source>
        <dbReference type="EMBL" id="KAA0970492.1"/>
    </source>
</evidence>
<dbReference type="InterPro" id="IPR011004">
    <property type="entry name" value="Trimer_LpxA-like_sf"/>
</dbReference>
<dbReference type="EC" id="2.3.1.191" evidence="7"/>
<comment type="similarity">
    <text evidence="7">Belongs to the transferase hexapeptide repeat family. LpxD subfamily.</text>
</comment>
<keyword evidence="6 7" id="KW-0012">Acyltransferase</keyword>
<evidence type="ECO:0000259" key="8">
    <source>
        <dbReference type="Pfam" id="PF04613"/>
    </source>
</evidence>
<comment type="function">
    <text evidence="7">Catalyzes the N-acylation of UDP-3-O-acylglucosamine using 3-hydroxyacyl-ACP as the acyl donor. Is involved in the biosynthesis of lipid A, a phosphorylated glycolipid that anchors the lipopolysaccharide to the outer membrane of the cell.</text>
</comment>
<dbReference type="NCBIfam" id="NF002060">
    <property type="entry name" value="PRK00892.1"/>
    <property type="match status" value="1"/>
</dbReference>
<keyword evidence="10" id="KW-1185">Reference proteome</keyword>
<dbReference type="Gene3D" id="2.160.10.10">
    <property type="entry name" value="Hexapeptide repeat proteins"/>
    <property type="match status" value="1"/>
</dbReference>
<dbReference type="HAMAP" id="MF_00523">
    <property type="entry name" value="LpxD"/>
    <property type="match status" value="1"/>
</dbReference>
<dbReference type="GO" id="GO:0103118">
    <property type="term" value="F:UDP-3-O-[(3R)-3-hydroxyacyl]-glucosamine N-acyltransferase activity"/>
    <property type="evidence" value="ECO:0007669"/>
    <property type="project" value="UniProtKB-EC"/>
</dbReference>
<dbReference type="NCBIfam" id="TIGR01853">
    <property type="entry name" value="lipid_A_lpxD"/>
    <property type="match status" value="1"/>
</dbReference>
<dbReference type="Gene3D" id="3.40.1390.10">
    <property type="entry name" value="MurE/MurF, N-terminal domain"/>
    <property type="match status" value="1"/>
</dbReference>
<dbReference type="UniPathway" id="UPA00973"/>
<dbReference type="InterPro" id="IPR020573">
    <property type="entry name" value="UDP_GlcNAc_AcTrfase_non-rep"/>
</dbReference>
<organism evidence="9 10">
    <name type="scientific">Aureimonas fodinaquatilis</name>
    <dbReference type="NCBI Taxonomy" id="2565783"/>
    <lineage>
        <taxon>Bacteria</taxon>
        <taxon>Pseudomonadati</taxon>
        <taxon>Pseudomonadota</taxon>
        <taxon>Alphaproteobacteria</taxon>
        <taxon>Hyphomicrobiales</taxon>
        <taxon>Aurantimonadaceae</taxon>
        <taxon>Aureimonas</taxon>
    </lineage>
</organism>
<keyword evidence="1 7" id="KW-0444">Lipid biosynthesis</keyword>
<evidence type="ECO:0000256" key="6">
    <source>
        <dbReference type="ARBA" id="ARBA00023315"/>
    </source>
</evidence>
<evidence type="ECO:0000256" key="4">
    <source>
        <dbReference type="ARBA" id="ARBA00022737"/>
    </source>
</evidence>
<feature type="domain" description="UDP-3-O-[3-hydroxymyristoyl] glucosamine N-acyltransferase non-repeat region" evidence="8">
    <location>
        <begin position="35"/>
        <end position="99"/>
    </location>
</feature>
<evidence type="ECO:0000313" key="10">
    <source>
        <dbReference type="Proteomes" id="UP000324738"/>
    </source>
</evidence>
<accession>A0A5B0DWW9</accession>
<dbReference type="AlphaFoldDB" id="A0A5B0DWW9"/>
<dbReference type="PANTHER" id="PTHR43378">
    <property type="entry name" value="UDP-3-O-ACYLGLUCOSAMINE N-ACYLTRANSFERASE"/>
    <property type="match status" value="1"/>
</dbReference>
<evidence type="ECO:0000256" key="5">
    <source>
        <dbReference type="ARBA" id="ARBA00023098"/>
    </source>
</evidence>
<evidence type="ECO:0000256" key="3">
    <source>
        <dbReference type="ARBA" id="ARBA00022679"/>
    </source>
</evidence>
<dbReference type="EMBL" id="VTWH01000002">
    <property type="protein sequence ID" value="KAA0970492.1"/>
    <property type="molecule type" value="Genomic_DNA"/>
</dbReference>
<dbReference type="SUPFAM" id="SSF51161">
    <property type="entry name" value="Trimeric LpxA-like enzymes"/>
    <property type="match status" value="1"/>
</dbReference>
<keyword evidence="2 7" id="KW-0441">Lipid A biosynthesis</keyword>